<accession>A0ABW3RPI0</accession>
<evidence type="ECO:0000313" key="4">
    <source>
        <dbReference type="Proteomes" id="UP001597205"/>
    </source>
</evidence>
<reference evidence="4" key="1">
    <citation type="journal article" date="2019" name="Int. J. Syst. Evol. Microbiol.">
        <title>The Global Catalogue of Microorganisms (GCM) 10K type strain sequencing project: providing services to taxonomists for standard genome sequencing and annotation.</title>
        <authorList>
            <consortium name="The Broad Institute Genomics Platform"/>
            <consortium name="The Broad Institute Genome Sequencing Center for Infectious Disease"/>
            <person name="Wu L."/>
            <person name="Ma J."/>
        </authorList>
    </citation>
    <scope>NUCLEOTIDE SEQUENCE [LARGE SCALE GENOMIC DNA]</scope>
    <source>
        <strain evidence="4">CCUG 52468</strain>
    </source>
</reference>
<dbReference type="EMBL" id="JBHTKY010000030">
    <property type="protein sequence ID" value="MFD1167108.1"/>
    <property type="molecule type" value="Genomic_DNA"/>
</dbReference>
<evidence type="ECO:0000313" key="3">
    <source>
        <dbReference type="EMBL" id="MFD1167108.1"/>
    </source>
</evidence>
<evidence type="ECO:0000259" key="2">
    <source>
        <dbReference type="Pfam" id="PF13699"/>
    </source>
</evidence>
<dbReference type="Pfam" id="PF13699">
    <property type="entry name" value="eCIS_core"/>
    <property type="match status" value="1"/>
</dbReference>
<proteinExistence type="predicted"/>
<evidence type="ECO:0000256" key="1">
    <source>
        <dbReference type="SAM" id="Phobius"/>
    </source>
</evidence>
<name>A0ABW3RPI0_9SPHI</name>
<organism evidence="3 4">
    <name type="scientific">Sphingobacterium daejeonense</name>
    <dbReference type="NCBI Taxonomy" id="371142"/>
    <lineage>
        <taxon>Bacteria</taxon>
        <taxon>Pseudomonadati</taxon>
        <taxon>Bacteroidota</taxon>
        <taxon>Sphingobacteriia</taxon>
        <taxon>Sphingobacteriales</taxon>
        <taxon>Sphingobacteriaceae</taxon>
        <taxon>Sphingobacterium</taxon>
    </lineage>
</organism>
<feature type="domain" description="eCIS core" evidence="2">
    <location>
        <begin position="206"/>
        <end position="282"/>
    </location>
</feature>
<dbReference type="InterPro" id="IPR025295">
    <property type="entry name" value="eCIS_core_dom"/>
</dbReference>
<keyword evidence="1" id="KW-0812">Transmembrane</keyword>
<protein>
    <submittedName>
        <fullName evidence="3">DUF4157 domain-containing protein</fullName>
    </submittedName>
</protein>
<keyword evidence="4" id="KW-1185">Reference proteome</keyword>
<dbReference type="RefSeq" id="WP_380898219.1">
    <property type="nucleotide sequence ID" value="NZ_JBHTKY010000030.1"/>
</dbReference>
<dbReference type="Proteomes" id="UP001597205">
    <property type="component" value="Unassembled WGS sequence"/>
</dbReference>
<comment type="caution">
    <text evidence="3">The sequence shown here is derived from an EMBL/GenBank/DDBJ whole genome shotgun (WGS) entry which is preliminary data.</text>
</comment>
<feature type="transmembrane region" description="Helical" evidence="1">
    <location>
        <begin position="532"/>
        <end position="562"/>
    </location>
</feature>
<sequence length="1386" mass="157502">MKVAETKPIATPAKAQTSFFNKGAEPSFFNGSVQRQPFFKKENIESTIQTKLRVGQVNDSFEKEADNTADKVLQKLSNQKSTFGNQKIPIDHKISAYVQRKCESCESEKKVQKKEEKITTSNNELNVQKKAEVINEDSKVQLKAEVRYTEAKFENEKLRLKADESSKKKLSEEPLHRKCTDCEKELTKNTDDIERGLSASKGTGRPMSGPILKQMESSFGADFSSVRIHDNNLAIQMCSKLNAQAFAHGNDIYFNTGKYDPNSSTGIHLLAHELTHVIQQRGIKEKQVQLKGSHVNTLATPVAIAEPVISWKVEEEEDGFLLEAAKDGLWAILREASPEIHDIFRYKGFINWAKDKISSFISNTVNSLSAPIRLGASVLNILRANFDQFKVWLASAVDRLKQGDCTPFSEATQFITNILEGIAGPVLEKIKEFLRPIKAFIDMVWNDFGKPLWDFISRVFGSIWDSIKWVADKIWNHIKSIISIYADIWHWFARAIGFEGDDQDSLWGQVKRKVLDLWNFIKQKLEPYKTQLIVLAGIILLLSPAGPFIIAGAALTGILFLASKVRHYLNDRQAIIRERGYVNGVLIPALNHQMKSLANILKAKANMILASLRGCLIALQSISQDMGEIALSALNSIVNWLTEKFTILTVWAEVQLSLLVTMMDAAFNRIKQILHPITVILRKVGLALADYYKLPFLVLDTLFHKIPKCIRDRIIAFMVKYVFKHIPILREVKDVEGAWAKMQKKAIKLIEMVFVHGDLMGALWEVFNLLLEALKFPKELAVKVFNKTFDVFDTIIEQPKVFFVNMLTTAKLGLIGFFERKWFHLKEGFTAWLFDAVKGSPIYIPRAFSFSEIFKMLGSLFSVGMDKVYKSIEKKRGAELAAKVRRWLGYISRGAAMAWSWVKALHENSLDETIDMIKAKGAELLQVLTDSVIDWIVSNIIAKVSAKLISMLDPTGVMAVVNSIVAFYNAVETAIEKAREILQLVESVLDNVADVMAGAFTKSAQMFEIGLQRAIPLFLEFLANQVSMGKIGKKIREMAKEAEKWIDEKIDWLVDRLLAAGDWLVETGKKAVDAFLGWWKTKVDFQDKGGENHELYFKGEEQNAELMVASHNPKPFVSFIKNVQVTDDKNKENAKKESLILMEEIKKITNAFPPQKSLSSEEKKKIYQDRKDRLKELMGQLSAYVADLISEKDLPDGSYENPIPIRWTKRGHMQTVNDLIPKDSLWKMKGMNPPDPIESASIYQKTRVEIPPTKKTSYKDKNKETGEGSKFIMIGVDAENFPDIGTILIRNKKDGTSEKDRFRSLLVDNYYLDLNKYDVDHVKDLGFEGKDKVSNLWPLYRDLNQKWGTMVYNQPVVYKDKEGKMQVSKPMDLYKKWFIIKEIGDL</sequence>
<keyword evidence="1" id="KW-0472">Membrane</keyword>
<dbReference type="Gene3D" id="1.20.120.20">
    <property type="entry name" value="Apolipoprotein"/>
    <property type="match status" value="1"/>
</dbReference>
<keyword evidence="1" id="KW-1133">Transmembrane helix</keyword>
<gene>
    <name evidence="3" type="ORF">ACFQ2C_16010</name>
</gene>